<keyword evidence="8" id="KW-0456">Lyase</keyword>
<gene>
    <name evidence="11" type="ORF">BST96_14735</name>
</gene>
<protein>
    <recommendedName>
        <fullName evidence="5">6-carboxy-5,6,7,8-tetrahydropterin synthase</fullName>
        <ecNumber evidence="4">4.1.2.50</ecNumber>
    </recommendedName>
    <alternativeName>
        <fullName evidence="9">Queuosine biosynthesis protein QueD</fullName>
    </alternativeName>
</protein>
<comment type="similarity">
    <text evidence="3">Belongs to the PTPS family. QueD subfamily.</text>
</comment>
<evidence type="ECO:0000256" key="10">
    <source>
        <dbReference type="ARBA" id="ARBA00048807"/>
    </source>
</evidence>
<dbReference type="PANTHER" id="PTHR12589:SF7">
    <property type="entry name" value="6-PYRUVOYL TETRAHYDROBIOPTERIN SYNTHASE"/>
    <property type="match status" value="1"/>
</dbReference>
<dbReference type="AlphaFoldDB" id="A0A1X9NIC7"/>
<dbReference type="RefSeq" id="WP_085759435.1">
    <property type="nucleotide sequence ID" value="NZ_CP019343.1"/>
</dbReference>
<evidence type="ECO:0000256" key="7">
    <source>
        <dbReference type="ARBA" id="ARBA00022833"/>
    </source>
</evidence>
<comment type="pathway">
    <text evidence="2">Purine metabolism; 7-cyano-7-deazaguanine biosynthesis.</text>
</comment>
<dbReference type="PANTHER" id="PTHR12589">
    <property type="entry name" value="PYRUVOYL TETRAHYDROBIOPTERIN SYNTHASE"/>
    <property type="match status" value="1"/>
</dbReference>
<reference evidence="11 12" key="1">
    <citation type="submission" date="2016-11" db="EMBL/GenBank/DDBJ databases">
        <title>Trade-off between light-utilization and light-protection in marine flavobacteria.</title>
        <authorList>
            <person name="Kumagai Y."/>
        </authorList>
    </citation>
    <scope>NUCLEOTIDE SEQUENCE [LARGE SCALE GENOMIC DNA]</scope>
    <source>
        <strain evidence="11 12">NBRC 107125</strain>
    </source>
</reference>
<accession>A0A1X9NIC7</accession>
<comment type="cofactor">
    <cofactor evidence="1">
        <name>Zn(2+)</name>
        <dbReference type="ChEBI" id="CHEBI:29105"/>
    </cofactor>
</comment>
<keyword evidence="6" id="KW-0479">Metal-binding</keyword>
<dbReference type="SUPFAM" id="SSF55620">
    <property type="entry name" value="Tetrahydrobiopterin biosynthesis enzymes-like"/>
    <property type="match status" value="1"/>
</dbReference>
<comment type="catalytic activity">
    <reaction evidence="10">
        <text>7,8-dihydroneopterin 3'-triphosphate + H2O = 6-carboxy-5,6,7,8-tetrahydropterin + triphosphate + acetaldehyde + 2 H(+)</text>
        <dbReference type="Rhea" id="RHEA:27966"/>
        <dbReference type="ChEBI" id="CHEBI:15343"/>
        <dbReference type="ChEBI" id="CHEBI:15377"/>
        <dbReference type="ChEBI" id="CHEBI:15378"/>
        <dbReference type="ChEBI" id="CHEBI:18036"/>
        <dbReference type="ChEBI" id="CHEBI:58462"/>
        <dbReference type="ChEBI" id="CHEBI:61032"/>
        <dbReference type="EC" id="4.1.2.50"/>
    </reaction>
</comment>
<dbReference type="Pfam" id="PF01242">
    <property type="entry name" value="PTPS"/>
    <property type="match status" value="1"/>
</dbReference>
<proteinExistence type="inferred from homology"/>
<evidence type="ECO:0000256" key="9">
    <source>
        <dbReference type="ARBA" id="ARBA00031449"/>
    </source>
</evidence>
<name>A0A1X9NIC7_9GAMM</name>
<dbReference type="EC" id="4.1.2.50" evidence="4"/>
<evidence type="ECO:0000313" key="12">
    <source>
        <dbReference type="Proteomes" id="UP000193450"/>
    </source>
</evidence>
<dbReference type="OrthoDB" id="9804698at2"/>
<dbReference type="GO" id="GO:0070497">
    <property type="term" value="F:6-carboxytetrahydropterin synthase activity"/>
    <property type="evidence" value="ECO:0007669"/>
    <property type="project" value="UniProtKB-EC"/>
</dbReference>
<dbReference type="STRING" id="716816.BST96_14735"/>
<evidence type="ECO:0000256" key="5">
    <source>
        <dbReference type="ARBA" id="ARBA00018141"/>
    </source>
</evidence>
<dbReference type="InterPro" id="IPR007115">
    <property type="entry name" value="6-PTP_synth/QueD"/>
</dbReference>
<evidence type="ECO:0000313" key="11">
    <source>
        <dbReference type="EMBL" id="ARN75259.1"/>
    </source>
</evidence>
<dbReference type="UniPathway" id="UPA00391"/>
<evidence type="ECO:0000256" key="8">
    <source>
        <dbReference type="ARBA" id="ARBA00023239"/>
    </source>
</evidence>
<dbReference type="KEGG" id="osg:BST96_14735"/>
<keyword evidence="12" id="KW-1185">Reference proteome</keyword>
<dbReference type="EMBL" id="CP019343">
    <property type="protein sequence ID" value="ARN75259.1"/>
    <property type="molecule type" value="Genomic_DNA"/>
</dbReference>
<evidence type="ECO:0000256" key="3">
    <source>
        <dbReference type="ARBA" id="ARBA00008900"/>
    </source>
</evidence>
<sequence length="165" mass="18981">MESSNTVQIELDNQSLHFSCAHFTVFSAKSRERLHGHNFTVRARAWSSVGNNGLAFDYNELKTALRTICQRLDEYTLIPLYSPYLDIKEQGEYFSVSHNQQTMLLLQSDTLLLPVSNITLEELNGFIIEQLQSRSLFERLSIERFELSVSSGPGQRVKRELRVQP</sequence>
<dbReference type="Proteomes" id="UP000193450">
    <property type="component" value="Chromosome"/>
</dbReference>
<dbReference type="GO" id="GO:0046872">
    <property type="term" value="F:metal ion binding"/>
    <property type="evidence" value="ECO:0007669"/>
    <property type="project" value="UniProtKB-KW"/>
</dbReference>
<evidence type="ECO:0000256" key="6">
    <source>
        <dbReference type="ARBA" id="ARBA00022723"/>
    </source>
</evidence>
<evidence type="ECO:0000256" key="4">
    <source>
        <dbReference type="ARBA" id="ARBA00012982"/>
    </source>
</evidence>
<dbReference type="InterPro" id="IPR038418">
    <property type="entry name" value="6-PTP_synth/QueD_sf"/>
</dbReference>
<evidence type="ECO:0000256" key="1">
    <source>
        <dbReference type="ARBA" id="ARBA00001947"/>
    </source>
</evidence>
<keyword evidence="7" id="KW-0862">Zinc</keyword>
<organism evidence="11 12">
    <name type="scientific">Oceanicoccus sagamiensis</name>
    <dbReference type="NCBI Taxonomy" id="716816"/>
    <lineage>
        <taxon>Bacteria</taxon>
        <taxon>Pseudomonadati</taxon>
        <taxon>Pseudomonadota</taxon>
        <taxon>Gammaproteobacteria</taxon>
        <taxon>Cellvibrionales</taxon>
        <taxon>Spongiibacteraceae</taxon>
        <taxon>Oceanicoccus</taxon>
    </lineage>
</organism>
<evidence type="ECO:0000256" key="2">
    <source>
        <dbReference type="ARBA" id="ARBA00005061"/>
    </source>
</evidence>
<dbReference type="Gene3D" id="3.30.479.10">
    <property type="entry name" value="6-pyruvoyl tetrahydropterin synthase/QueD"/>
    <property type="match status" value="1"/>
</dbReference>